<dbReference type="InterPro" id="IPR045079">
    <property type="entry name" value="Oxoprolinase-like"/>
</dbReference>
<proteinExistence type="predicted"/>
<dbReference type="GO" id="GO:0005829">
    <property type="term" value="C:cytosol"/>
    <property type="evidence" value="ECO:0007669"/>
    <property type="project" value="TreeGrafter"/>
</dbReference>
<dbReference type="GO" id="GO:0017168">
    <property type="term" value="F:5-oxoprolinase (ATP-hydrolyzing) activity"/>
    <property type="evidence" value="ECO:0007669"/>
    <property type="project" value="TreeGrafter"/>
</dbReference>
<gene>
    <name evidence="3" type="ORF">MGWOODY_XGa493</name>
</gene>
<evidence type="ECO:0000259" key="1">
    <source>
        <dbReference type="Pfam" id="PF01968"/>
    </source>
</evidence>
<accession>A0A160TRL4</accession>
<feature type="domain" description="Hydantoinase/oxoprolinase N-terminal" evidence="2">
    <location>
        <begin position="12"/>
        <end position="171"/>
    </location>
</feature>
<dbReference type="AlphaFoldDB" id="A0A160TRL4"/>
<dbReference type="InterPro" id="IPR002821">
    <property type="entry name" value="Hydantoinase_A"/>
</dbReference>
<dbReference type="PANTHER" id="PTHR11365:SF2">
    <property type="entry name" value="5-OXOPROLINASE"/>
    <property type="match status" value="1"/>
</dbReference>
<dbReference type="Gene3D" id="3.30.420.40">
    <property type="match status" value="1"/>
</dbReference>
<organism evidence="3">
    <name type="scientific">hydrothermal vent metagenome</name>
    <dbReference type="NCBI Taxonomy" id="652676"/>
    <lineage>
        <taxon>unclassified sequences</taxon>
        <taxon>metagenomes</taxon>
        <taxon>ecological metagenomes</taxon>
    </lineage>
</organism>
<dbReference type="Pfam" id="PF05378">
    <property type="entry name" value="Hydant_A_N"/>
    <property type="match status" value="1"/>
</dbReference>
<dbReference type="InterPro" id="IPR008040">
    <property type="entry name" value="Hydant_A_N"/>
</dbReference>
<feature type="domain" description="Hydantoinase A/oxoprolinase" evidence="1">
    <location>
        <begin position="193"/>
        <end position="335"/>
    </location>
</feature>
<name>A0A160TRL4_9ZZZZ</name>
<dbReference type="InterPro" id="IPR043129">
    <property type="entry name" value="ATPase_NBD"/>
</dbReference>
<keyword evidence="3" id="KW-0378">Hydrolase</keyword>
<dbReference type="Pfam" id="PF01968">
    <property type="entry name" value="Hydantoinase_A"/>
    <property type="match status" value="1"/>
</dbReference>
<dbReference type="PANTHER" id="PTHR11365">
    <property type="entry name" value="5-OXOPROLINASE RELATED"/>
    <property type="match status" value="1"/>
</dbReference>
<sequence length="689" mass="73453">MAEESSGQTQLRLGIDTGGTYTDAALVDAANQVVASGKSLTTHRQLEVGISAVLKKLPSDLLSKVTLASLSTTLATNAVVEGRGTPVCLLLPGYTASQIERAKLEHIVRGGACVALKGGHDAGGREKWPLDLETASRTIEKYRNRVSAFGVSSMFSVRNPAHEITLRELIHSLSDRPVTCGHELASSLGAPRRAVTVAFNASLVSYIDRLIRTMQALLSDYGVSAPLMVVKGDGSLITAAVALTRPVETVLSGPAASVVGAAFLAQTKNSIVADMGGTTTDVAIVTDGLPVFSADATVIGEWRPMIESTRVFSVGLGGDSEARFSGGEGLGIGPRRVVPMSLLAFDNDWVIESLKRQRDTKPTPRSNRFFLPLFADSSQIAQLSPVEKLVWERLAERPLELESLYRDAREQAQAAAVMVRKGMVIYSGFTPSDAAHVLGFSNHWSTEAAHLAAVIWAKQMRQVYGWGSFDPNDSSAVSQVVHDKVVSTICETVIKACMATGGPRNESAVFKKINRLLTEWIMDNGTIDGGLFAVNFDPGRSLVAVGAPAPFYYPAASRMLGIDLKIPKHSDVANAIGAVVGSVVQREHITITQPSQGTFRVHSLEGPVDFQDRSSAFVWAETAASELAQNKAVRAGATAIGTVVSRYENTVSPDDLSNDVFFGGRVTATSTGRPVVSPANQEPPWSENQ</sequence>
<evidence type="ECO:0000259" key="2">
    <source>
        <dbReference type="Pfam" id="PF05378"/>
    </source>
</evidence>
<dbReference type="SUPFAM" id="SSF53067">
    <property type="entry name" value="Actin-like ATPase domain"/>
    <property type="match status" value="1"/>
</dbReference>
<dbReference type="EC" id="3.5.2.14" evidence="3"/>
<reference evidence="3" key="1">
    <citation type="submission" date="2015-10" db="EMBL/GenBank/DDBJ databases">
        <authorList>
            <person name="Gilbert D.G."/>
        </authorList>
    </citation>
    <scope>NUCLEOTIDE SEQUENCE</scope>
</reference>
<dbReference type="EMBL" id="CZRL01000056">
    <property type="protein sequence ID" value="CUS51180.1"/>
    <property type="molecule type" value="Genomic_DNA"/>
</dbReference>
<dbReference type="GO" id="GO:0047423">
    <property type="term" value="F:N-methylhydantoinase (ATP-hydrolyzing) activity"/>
    <property type="evidence" value="ECO:0007669"/>
    <property type="project" value="UniProtKB-EC"/>
</dbReference>
<protein>
    <submittedName>
        <fullName evidence="3">N-methylhydantoinase (ATP-hydrolyzing)</fullName>
        <ecNumber evidence="3">3.5.2.14</ecNumber>
    </submittedName>
</protein>
<evidence type="ECO:0000313" key="3">
    <source>
        <dbReference type="EMBL" id="CUS51180.1"/>
    </source>
</evidence>
<dbReference type="GO" id="GO:0006749">
    <property type="term" value="P:glutathione metabolic process"/>
    <property type="evidence" value="ECO:0007669"/>
    <property type="project" value="TreeGrafter"/>
</dbReference>